<keyword evidence="1" id="KW-0472">Membrane</keyword>
<dbReference type="OrthoDB" id="3240366at2"/>
<dbReference type="RefSeq" id="WP_123045064.1">
    <property type="nucleotide sequence ID" value="NZ_RDSR01000005.1"/>
</dbReference>
<sequence length="209" mass="21595">MEEHEDLSPQRMLQLLGEQQRHVERAQLAPVPWLYGTWGVAWLVGFLALWSTSPAGNPWFTVPGPLAAGVFGALITSSVVASAIIGSRINRGVRGTSTFGGVVYGLSWPLCGTAFALVGTGLIANGMSSELASIYFPSAYALMCGALYLGGAALWRDGGQLAVAIALLAVGAIAPYFGAPGNNLFMALAAGGTFLAAAVVVAKNPTRGR</sequence>
<feature type="transmembrane region" description="Helical" evidence="1">
    <location>
        <begin position="161"/>
        <end position="178"/>
    </location>
</feature>
<name>A0A3M8LGS5_9MICO</name>
<dbReference type="Proteomes" id="UP000279859">
    <property type="component" value="Unassembled WGS sequence"/>
</dbReference>
<feature type="transmembrane region" description="Helical" evidence="1">
    <location>
        <begin position="98"/>
        <end position="122"/>
    </location>
</feature>
<feature type="transmembrane region" description="Helical" evidence="1">
    <location>
        <begin position="31"/>
        <end position="50"/>
    </location>
</feature>
<organism evidence="2 3">
    <name type="scientific">Cryobacterium tepidiphilum</name>
    <dbReference type="NCBI Taxonomy" id="2486026"/>
    <lineage>
        <taxon>Bacteria</taxon>
        <taxon>Bacillati</taxon>
        <taxon>Actinomycetota</taxon>
        <taxon>Actinomycetes</taxon>
        <taxon>Micrococcales</taxon>
        <taxon>Microbacteriaceae</taxon>
        <taxon>Cryobacterium</taxon>
    </lineage>
</organism>
<feature type="transmembrane region" description="Helical" evidence="1">
    <location>
        <begin position="184"/>
        <end position="202"/>
    </location>
</feature>
<gene>
    <name evidence="2" type="ORF">EEJ31_04275</name>
</gene>
<feature type="transmembrane region" description="Helical" evidence="1">
    <location>
        <begin position="134"/>
        <end position="154"/>
    </location>
</feature>
<evidence type="ECO:0000313" key="3">
    <source>
        <dbReference type="Proteomes" id="UP000279859"/>
    </source>
</evidence>
<keyword evidence="1" id="KW-1133">Transmembrane helix</keyword>
<dbReference type="AlphaFoldDB" id="A0A3M8LGS5"/>
<reference evidence="2 3" key="1">
    <citation type="submission" date="2018-11" db="EMBL/GenBank/DDBJ databases">
        <title>Cryobacterium sp. nov., isolated from rhizosphere soil of lettuce.</title>
        <authorList>
            <person name="Wang Y."/>
        </authorList>
    </citation>
    <scope>NUCLEOTIDE SEQUENCE [LARGE SCALE GENOMIC DNA]</scope>
    <source>
        <strain evidence="2 3">NEAU-85</strain>
    </source>
</reference>
<protein>
    <submittedName>
        <fullName evidence="2">Uncharacterized protein</fullName>
    </submittedName>
</protein>
<keyword evidence="1" id="KW-0812">Transmembrane</keyword>
<feature type="transmembrane region" description="Helical" evidence="1">
    <location>
        <begin position="62"/>
        <end position="86"/>
    </location>
</feature>
<dbReference type="EMBL" id="RDSR01000005">
    <property type="protein sequence ID" value="RNE64099.1"/>
    <property type="molecule type" value="Genomic_DNA"/>
</dbReference>
<keyword evidence="3" id="KW-1185">Reference proteome</keyword>
<comment type="caution">
    <text evidence="2">The sequence shown here is derived from an EMBL/GenBank/DDBJ whole genome shotgun (WGS) entry which is preliminary data.</text>
</comment>
<proteinExistence type="predicted"/>
<accession>A0A3M8LGS5</accession>
<evidence type="ECO:0000256" key="1">
    <source>
        <dbReference type="SAM" id="Phobius"/>
    </source>
</evidence>
<evidence type="ECO:0000313" key="2">
    <source>
        <dbReference type="EMBL" id="RNE64099.1"/>
    </source>
</evidence>